<dbReference type="GO" id="GO:0039694">
    <property type="term" value="P:viral RNA genome replication"/>
    <property type="evidence" value="ECO:0007669"/>
    <property type="project" value="InterPro"/>
</dbReference>
<reference evidence="11" key="1">
    <citation type="submission" date="2019-05" db="EMBL/GenBank/DDBJ databases">
        <title>Metatranscriptomic reconstruction reveals RNA viruses with the potential to shape carbon cycling in soil.</title>
        <authorList>
            <person name="Starr E.P."/>
            <person name="Nuccio E."/>
            <person name="Pett-Ridge J."/>
            <person name="Banfield J.F."/>
            <person name="Firestone M.K."/>
        </authorList>
    </citation>
    <scope>NUCLEOTIDE SEQUENCE</scope>
    <source>
        <strain evidence="11">H1_Rhizo_25_scaffold_914</strain>
    </source>
</reference>
<name>A0A514CZX2_9VIRU</name>
<feature type="domain" description="RdRp catalytic" evidence="10">
    <location>
        <begin position="306"/>
        <end position="445"/>
    </location>
</feature>
<comment type="cofactor">
    <cofactor evidence="9">
        <name>Mg(2+)</name>
        <dbReference type="ChEBI" id="CHEBI:18420"/>
    </cofactor>
    <text evidence="9">Binds 2 Mg(2+) per subunit.</text>
</comment>
<keyword evidence="6" id="KW-0693">Viral RNA replication</keyword>
<proteinExistence type="predicted"/>
<keyword evidence="9" id="KW-0479">Metal-binding</keyword>
<dbReference type="Pfam" id="PF03431">
    <property type="entry name" value="RNA_replicase_B"/>
    <property type="match status" value="1"/>
</dbReference>
<feature type="binding site" evidence="9">
    <location>
        <position position="413"/>
    </location>
    <ligand>
        <name>Mg(2+)</name>
        <dbReference type="ChEBI" id="CHEBI:18420"/>
        <label>2</label>
    </ligand>
</feature>
<evidence type="ECO:0000256" key="5">
    <source>
        <dbReference type="ARBA" id="ARBA00022741"/>
    </source>
</evidence>
<evidence type="ECO:0000256" key="8">
    <source>
        <dbReference type="ARBA" id="ARBA00048744"/>
    </source>
</evidence>
<keyword evidence="5" id="KW-0547">Nucleotide-binding</keyword>
<dbReference type="GO" id="GO:0000166">
    <property type="term" value="F:nucleotide binding"/>
    <property type="evidence" value="ECO:0007669"/>
    <property type="project" value="UniProtKB-KW"/>
</dbReference>
<evidence type="ECO:0000256" key="2">
    <source>
        <dbReference type="ARBA" id="ARBA00022484"/>
    </source>
</evidence>
<dbReference type="InterPro" id="IPR007096">
    <property type="entry name" value="RNA-dir_Rpol_cat_phage"/>
</dbReference>
<keyword evidence="2 11" id="KW-0696">RNA-directed RNA polymerase</keyword>
<evidence type="ECO:0000256" key="1">
    <source>
        <dbReference type="ARBA" id="ARBA00012494"/>
    </source>
</evidence>
<evidence type="ECO:0000256" key="3">
    <source>
        <dbReference type="ARBA" id="ARBA00022679"/>
    </source>
</evidence>
<evidence type="ECO:0000313" key="11">
    <source>
        <dbReference type="EMBL" id="QDH86899.1"/>
    </source>
</evidence>
<keyword evidence="4" id="KW-0548">Nucleotidyltransferase</keyword>
<evidence type="ECO:0000256" key="7">
    <source>
        <dbReference type="ARBA" id="ARBA00030248"/>
    </source>
</evidence>
<dbReference type="SUPFAM" id="SSF56672">
    <property type="entry name" value="DNA/RNA polymerases"/>
    <property type="match status" value="1"/>
</dbReference>
<dbReference type="EMBL" id="MN033015">
    <property type="protein sequence ID" value="QDH86899.1"/>
    <property type="molecule type" value="Genomic_RNA"/>
</dbReference>
<evidence type="ECO:0000259" key="10">
    <source>
        <dbReference type="PROSITE" id="PS50522"/>
    </source>
</evidence>
<dbReference type="GO" id="GO:0046872">
    <property type="term" value="F:metal ion binding"/>
    <property type="evidence" value="ECO:0007669"/>
    <property type="project" value="UniProtKB-KW"/>
</dbReference>
<dbReference type="EC" id="2.7.7.48" evidence="1"/>
<keyword evidence="9" id="KW-0460">Magnesium</keyword>
<feature type="binding site" evidence="9">
    <location>
        <position position="321"/>
    </location>
    <ligand>
        <name>Mg(2+)</name>
        <dbReference type="ChEBI" id="CHEBI:18420"/>
        <label>2</label>
    </ligand>
</feature>
<dbReference type="GO" id="GO:0003968">
    <property type="term" value="F:RNA-directed RNA polymerase activity"/>
    <property type="evidence" value="ECO:0007669"/>
    <property type="project" value="UniProtKB-KW"/>
</dbReference>
<dbReference type="InterPro" id="IPR005093">
    <property type="entry name" value="RNArep_beta"/>
</dbReference>
<evidence type="ECO:0000256" key="6">
    <source>
        <dbReference type="ARBA" id="ARBA00022953"/>
    </source>
</evidence>
<accession>A0A514CZX2</accession>
<keyword evidence="3" id="KW-0808">Transferase</keyword>
<evidence type="ECO:0000256" key="4">
    <source>
        <dbReference type="ARBA" id="ARBA00022695"/>
    </source>
</evidence>
<sequence>MKKGPLKSQEEMFYLRLHAQLVRSGPLEIDSSVHKSLAKDVETLMSRFDDEGLAFLTKTLPKLGKAIDQALVSGRFNPIREFVSQSRTSRPAFLQVYFNLVFDEHGLLLAEACPFAVKFLRQVCFFAYKLELPYSEHDEARVIENFVTTDQGLMLANDPDTAEIFQLAEIITQKVFYGFNHKDIYPRHGPGAVATGEKLEEKWEFTRLFDAIHQVYPYYNYYVVGGARELADRLDWYRLLQRLERGRAKVVLVPKDSRGPRLISCEPLEYQWIQQGLGRKLADHLEYRNRYTRGRVNFTHQDINRSLAQTSSTSQRFATLDLKDASDRVSLELVRRIFKRSPELVRALEACRTTETQLPDGRVITLNKFAPMGSALCFPVEAYIFWVVIVSAVIRGKNLPLERVGRQVYVYGDDIVIPTEWALLSIQVLESVGLLVNKDKSCITGQFRESCGMDAFMGIDVTPSRLHTRWSNRKFDGSALAAYTSLANKMEGEGYAPASNFIWMALERVYGNIPYGTTRAAYPCKIVQSPLQAESLNAKLFRKRLNRSFQRVEFYLPRLSSRKVKSKLDGWPRLLRDMVTPPIGEPSSVVVPRSTKIKRGWTNVA</sequence>
<feature type="binding site" evidence="9">
    <location>
        <position position="414"/>
    </location>
    <ligand>
        <name>Mg(2+)</name>
        <dbReference type="ChEBI" id="CHEBI:18420"/>
        <label>2</label>
    </ligand>
</feature>
<gene>
    <name evidence="11" type="ORF">H1Rhizo25914_000003</name>
</gene>
<dbReference type="PROSITE" id="PS50522">
    <property type="entry name" value="RDRP_PHAGE"/>
    <property type="match status" value="1"/>
</dbReference>
<organism evidence="11">
    <name type="scientific">Leviviridae sp</name>
    <dbReference type="NCBI Taxonomy" id="2027243"/>
    <lineage>
        <taxon>Viruses</taxon>
        <taxon>Riboviria</taxon>
        <taxon>Orthornavirae</taxon>
        <taxon>Lenarviricota</taxon>
        <taxon>Leviviricetes</taxon>
        <taxon>Norzivirales</taxon>
        <taxon>Fiersviridae</taxon>
    </lineage>
</organism>
<evidence type="ECO:0000256" key="9">
    <source>
        <dbReference type="PIRSR" id="PIRSR605093-1"/>
    </source>
</evidence>
<dbReference type="InterPro" id="IPR043502">
    <property type="entry name" value="DNA/RNA_pol_sf"/>
</dbReference>
<comment type="catalytic activity">
    <reaction evidence="8">
        <text>RNA(n) + a ribonucleoside 5'-triphosphate = RNA(n+1) + diphosphate</text>
        <dbReference type="Rhea" id="RHEA:21248"/>
        <dbReference type="Rhea" id="RHEA-COMP:14527"/>
        <dbReference type="Rhea" id="RHEA-COMP:17342"/>
        <dbReference type="ChEBI" id="CHEBI:33019"/>
        <dbReference type="ChEBI" id="CHEBI:61557"/>
        <dbReference type="ChEBI" id="CHEBI:140395"/>
        <dbReference type="EC" id="2.7.7.48"/>
    </reaction>
</comment>
<protein>
    <recommendedName>
        <fullName evidence="1">RNA-directed RNA polymerase</fullName>
        <ecNumber evidence="1">2.7.7.48</ecNumber>
    </recommendedName>
    <alternativeName>
        <fullName evidence="7">RNA replicase beta chain</fullName>
    </alternativeName>
</protein>